<dbReference type="GO" id="GO:0005886">
    <property type="term" value="C:plasma membrane"/>
    <property type="evidence" value="ECO:0007669"/>
    <property type="project" value="UniProtKB-SubCell"/>
</dbReference>
<name>A0A4P2VMH8_FLUSA</name>
<dbReference type="InterPro" id="IPR050171">
    <property type="entry name" value="MFS_Transporters"/>
</dbReference>
<keyword evidence="10" id="KW-1185">Reference proteome</keyword>
<proteinExistence type="predicted"/>
<gene>
    <name evidence="9" type="ORF">JCM31447_26290</name>
</gene>
<protein>
    <recommendedName>
        <fullName evidence="8">Major facilitator superfamily (MFS) profile domain-containing protein</fullName>
    </recommendedName>
</protein>
<evidence type="ECO:0000256" key="5">
    <source>
        <dbReference type="ARBA" id="ARBA00022989"/>
    </source>
</evidence>
<feature type="domain" description="Major facilitator superfamily (MFS) profile" evidence="8">
    <location>
        <begin position="1"/>
        <end position="279"/>
    </location>
</feature>
<dbReference type="InterPro" id="IPR011701">
    <property type="entry name" value="MFS"/>
</dbReference>
<dbReference type="EMBL" id="AP019368">
    <property type="protein sequence ID" value="BBH54171.1"/>
    <property type="molecule type" value="Genomic_DNA"/>
</dbReference>
<dbReference type="InterPro" id="IPR020846">
    <property type="entry name" value="MFS_dom"/>
</dbReference>
<comment type="subcellular location">
    <subcellularLocation>
        <location evidence="1">Cell membrane</location>
        <topology evidence="1">Multi-pass membrane protein</topology>
    </subcellularLocation>
</comment>
<evidence type="ECO:0000256" key="1">
    <source>
        <dbReference type="ARBA" id="ARBA00004651"/>
    </source>
</evidence>
<dbReference type="SUPFAM" id="SSF103473">
    <property type="entry name" value="MFS general substrate transporter"/>
    <property type="match status" value="1"/>
</dbReference>
<evidence type="ECO:0000313" key="10">
    <source>
        <dbReference type="Proteomes" id="UP000291236"/>
    </source>
</evidence>
<dbReference type="Pfam" id="PF07690">
    <property type="entry name" value="MFS_1"/>
    <property type="match status" value="1"/>
</dbReference>
<dbReference type="AlphaFoldDB" id="A0A4P2VMH8"/>
<organism evidence="9 10">
    <name type="scientific">Fluviispira sanaruensis</name>
    <dbReference type="NCBI Taxonomy" id="2493639"/>
    <lineage>
        <taxon>Bacteria</taxon>
        <taxon>Pseudomonadati</taxon>
        <taxon>Bdellovibrionota</taxon>
        <taxon>Oligoflexia</taxon>
        <taxon>Silvanigrellales</taxon>
        <taxon>Silvanigrellaceae</taxon>
        <taxon>Fluviispira</taxon>
    </lineage>
</organism>
<feature type="transmembrane region" description="Helical" evidence="7">
    <location>
        <begin position="101"/>
        <end position="118"/>
    </location>
</feature>
<evidence type="ECO:0000313" key="9">
    <source>
        <dbReference type="EMBL" id="BBH54171.1"/>
    </source>
</evidence>
<evidence type="ECO:0000256" key="6">
    <source>
        <dbReference type="ARBA" id="ARBA00023136"/>
    </source>
</evidence>
<evidence type="ECO:0000259" key="8">
    <source>
        <dbReference type="PROSITE" id="PS50850"/>
    </source>
</evidence>
<feature type="transmembrane region" description="Helical" evidence="7">
    <location>
        <begin position="190"/>
        <end position="214"/>
    </location>
</feature>
<evidence type="ECO:0000256" key="3">
    <source>
        <dbReference type="ARBA" id="ARBA00022475"/>
    </source>
</evidence>
<feature type="transmembrane region" description="Helical" evidence="7">
    <location>
        <begin position="52"/>
        <end position="71"/>
    </location>
</feature>
<dbReference type="PROSITE" id="PS50850">
    <property type="entry name" value="MFS"/>
    <property type="match status" value="1"/>
</dbReference>
<keyword evidence="3" id="KW-1003">Cell membrane</keyword>
<accession>A0A4P2VMH8</accession>
<sequence>MFEPVATAFLSDLATPELKGVIFQLRYFSLNLGASIGPMLGLLLNTNGTSSSFLYAGLLYIIYFLVFFILMQKNYSQNLLTNNKRVSFKQSCSIISHDRKMLFLILTCILIIFCYNQITTTFSQIMHNEVKNGVEKYSFFLTANGILVLLIQGPLYKITRKIGLNKSLCLGSLLLTFGFLVLTFDLNSLYILILSILLITSGEVLVFPISNELIDTFAPSHMRGAYFGAAAFKNFGLVFGPIGGGFIFFNFGSHYLFIILAIISFIAPFVFFYGQREKVLEKIKI</sequence>
<dbReference type="Gene3D" id="1.20.1250.20">
    <property type="entry name" value="MFS general substrate transporter like domains"/>
    <property type="match status" value="1"/>
</dbReference>
<evidence type="ECO:0000256" key="4">
    <source>
        <dbReference type="ARBA" id="ARBA00022692"/>
    </source>
</evidence>
<feature type="transmembrane region" description="Helical" evidence="7">
    <location>
        <begin position="138"/>
        <end position="156"/>
    </location>
</feature>
<dbReference type="InterPro" id="IPR036259">
    <property type="entry name" value="MFS_trans_sf"/>
</dbReference>
<keyword evidence="2" id="KW-0813">Transport</keyword>
<dbReference type="PANTHER" id="PTHR23517:SF2">
    <property type="entry name" value="MULTIDRUG RESISTANCE PROTEIN MDTH"/>
    <property type="match status" value="1"/>
</dbReference>
<dbReference type="GO" id="GO:0022857">
    <property type="term" value="F:transmembrane transporter activity"/>
    <property type="evidence" value="ECO:0007669"/>
    <property type="project" value="InterPro"/>
</dbReference>
<feature type="transmembrane region" description="Helical" evidence="7">
    <location>
        <begin position="226"/>
        <end position="249"/>
    </location>
</feature>
<feature type="transmembrane region" description="Helical" evidence="7">
    <location>
        <begin position="168"/>
        <end position="184"/>
    </location>
</feature>
<evidence type="ECO:0000256" key="7">
    <source>
        <dbReference type="SAM" id="Phobius"/>
    </source>
</evidence>
<evidence type="ECO:0000256" key="2">
    <source>
        <dbReference type="ARBA" id="ARBA00022448"/>
    </source>
</evidence>
<feature type="transmembrane region" description="Helical" evidence="7">
    <location>
        <begin position="255"/>
        <end position="274"/>
    </location>
</feature>
<dbReference type="KEGG" id="sbf:JCM31447_26290"/>
<dbReference type="PANTHER" id="PTHR23517">
    <property type="entry name" value="RESISTANCE PROTEIN MDTM, PUTATIVE-RELATED-RELATED"/>
    <property type="match status" value="1"/>
</dbReference>
<keyword evidence="4 7" id="KW-0812">Transmembrane</keyword>
<dbReference type="Proteomes" id="UP000291236">
    <property type="component" value="Chromosome"/>
</dbReference>
<keyword evidence="5 7" id="KW-1133">Transmembrane helix</keyword>
<reference evidence="9 10" key="1">
    <citation type="submission" date="2018-12" db="EMBL/GenBank/DDBJ databases">
        <title>Rubrispira sanarue gen. nov., sp., nov., a member of the order Silvanigrellales, isolated from a brackish lake in Hamamatsu Japan.</title>
        <authorList>
            <person name="Maejima Y."/>
            <person name="Iino T."/>
            <person name="Muraguchi Y."/>
            <person name="Fukuda K."/>
            <person name="Nojiri H."/>
            <person name="Ohkuma M."/>
            <person name="Moriuchi R."/>
            <person name="Dohra H."/>
            <person name="Kimbara K."/>
            <person name="Shintani M."/>
        </authorList>
    </citation>
    <scope>NUCLEOTIDE SEQUENCE [LARGE SCALE GENOMIC DNA]</scope>
    <source>
        <strain evidence="9 10">RF1110005</strain>
    </source>
</reference>
<keyword evidence="6 7" id="KW-0472">Membrane</keyword>